<evidence type="ECO:0000256" key="1">
    <source>
        <dbReference type="PROSITE-ProRule" id="PRU00042"/>
    </source>
</evidence>
<dbReference type="SMART" id="SM00355">
    <property type="entry name" value="ZnF_C2H2"/>
    <property type="match status" value="3"/>
</dbReference>
<feature type="non-terminal residue" evidence="4">
    <location>
        <position position="276"/>
    </location>
</feature>
<protein>
    <recommendedName>
        <fullName evidence="3">C2H2-type domain-containing protein</fullName>
    </recommendedName>
</protein>
<proteinExistence type="predicted"/>
<dbReference type="InterPro" id="IPR013087">
    <property type="entry name" value="Znf_C2H2_type"/>
</dbReference>
<accession>A0AAV5WRX4</accession>
<dbReference type="GO" id="GO:0008270">
    <property type="term" value="F:zinc ion binding"/>
    <property type="evidence" value="ECO:0007669"/>
    <property type="project" value="UniProtKB-KW"/>
</dbReference>
<feature type="region of interest" description="Disordered" evidence="2">
    <location>
        <begin position="189"/>
        <end position="276"/>
    </location>
</feature>
<dbReference type="Proteomes" id="UP001432322">
    <property type="component" value="Unassembled WGS sequence"/>
</dbReference>
<dbReference type="PANTHER" id="PTHR33936:SF25">
    <property type="entry name" value="C2H2-TYPE DOMAIN-CONTAINING PROTEIN"/>
    <property type="match status" value="1"/>
</dbReference>
<reference evidence="4" key="1">
    <citation type="submission" date="2023-10" db="EMBL/GenBank/DDBJ databases">
        <title>Genome assembly of Pristionchus species.</title>
        <authorList>
            <person name="Yoshida K."/>
            <person name="Sommer R.J."/>
        </authorList>
    </citation>
    <scope>NUCLEOTIDE SEQUENCE</scope>
    <source>
        <strain evidence="4">RS5133</strain>
    </source>
</reference>
<name>A0AAV5WRX4_9BILA</name>
<gene>
    <name evidence="4" type="ORF">PFISCL1PPCAC_23766</name>
</gene>
<keyword evidence="5" id="KW-1185">Reference proteome</keyword>
<feature type="compositionally biased region" description="Basic and acidic residues" evidence="2">
    <location>
        <begin position="217"/>
        <end position="232"/>
    </location>
</feature>
<dbReference type="InterPro" id="IPR052797">
    <property type="entry name" value="RegFact_GeneExpr_CellDeath"/>
</dbReference>
<dbReference type="PROSITE" id="PS00028">
    <property type="entry name" value="ZINC_FINGER_C2H2_1"/>
    <property type="match status" value="1"/>
</dbReference>
<evidence type="ECO:0000313" key="4">
    <source>
        <dbReference type="EMBL" id="GMT32469.1"/>
    </source>
</evidence>
<feature type="compositionally biased region" description="Basic and acidic residues" evidence="2">
    <location>
        <begin position="248"/>
        <end position="276"/>
    </location>
</feature>
<dbReference type="AlphaFoldDB" id="A0AAV5WRX4"/>
<feature type="non-terminal residue" evidence="4">
    <location>
        <position position="1"/>
    </location>
</feature>
<keyword evidence="1" id="KW-0862">Zinc</keyword>
<evidence type="ECO:0000313" key="5">
    <source>
        <dbReference type="Proteomes" id="UP001432322"/>
    </source>
</evidence>
<evidence type="ECO:0000256" key="2">
    <source>
        <dbReference type="SAM" id="MobiDB-lite"/>
    </source>
</evidence>
<dbReference type="PANTHER" id="PTHR33936">
    <property type="entry name" value="PROTEIN CBG17840"/>
    <property type="match status" value="1"/>
</dbReference>
<feature type="domain" description="C2H2-type" evidence="3">
    <location>
        <begin position="64"/>
        <end position="87"/>
    </location>
</feature>
<evidence type="ECO:0000259" key="3">
    <source>
        <dbReference type="PROSITE" id="PS50157"/>
    </source>
</evidence>
<feature type="compositionally biased region" description="Acidic residues" evidence="2">
    <location>
        <begin position="205"/>
        <end position="216"/>
    </location>
</feature>
<keyword evidence="1" id="KW-0863">Zinc-finger</keyword>
<keyword evidence="1" id="KW-0479">Metal-binding</keyword>
<comment type="caution">
    <text evidence="4">The sequence shown here is derived from an EMBL/GenBank/DDBJ whole genome shotgun (WGS) entry which is preliminary data.</text>
</comment>
<dbReference type="PROSITE" id="PS50157">
    <property type="entry name" value="ZINC_FINGER_C2H2_2"/>
    <property type="match status" value="1"/>
</dbReference>
<dbReference type="EMBL" id="BTSY01000006">
    <property type="protein sequence ID" value="GMT32469.1"/>
    <property type="molecule type" value="Genomic_DNA"/>
</dbReference>
<organism evidence="4 5">
    <name type="scientific">Pristionchus fissidentatus</name>
    <dbReference type="NCBI Taxonomy" id="1538716"/>
    <lineage>
        <taxon>Eukaryota</taxon>
        <taxon>Metazoa</taxon>
        <taxon>Ecdysozoa</taxon>
        <taxon>Nematoda</taxon>
        <taxon>Chromadorea</taxon>
        <taxon>Rhabditida</taxon>
        <taxon>Rhabditina</taxon>
        <taxon>Diplogasteromorpha</taxon>
        <taxon>Diplogasteroidea</taxon>
        <taxon>Neodiplogasteridae</taxon>
        <taxon>Pristionchus</taxon>
    </lineage>
</organism>
<sequence length="276" mass="32271">GTSRHATVMSTPTMKCPECPYDKPRNLGTHLFFVHGYSKNKIAEWRMNMKADIISRSRDLFDIFRCRFCPKTYKRQNSCRAHERVVHCIPSNMRHKCVPCPLPNCTFTTTALLDLCAHAKESHSEMGDFSIKEARFESMSFFQAWRVQYEESTASVLATESVNNNAAAGTTLRYLRCAQLEAQIRKARNQMRAEEETENRAGMADEFDDDVEEQELEELRREVANDEMKGEEEPAEQSTPRRSARKRKNDERAEEKEEEERERAREEEEKKEKERE</sequence>